<proteinExistence type="predicted"/>
<evidence type="ECO:0000256" key="1">
    <source>
        <dbReference type="SAM" id="MobiDB-lite"/>
    </source>
</evidence>
<feature type="compositionally biased region" description="Basic and acidic residues" evidence="1">
    <location>
        <begin position="119"/>
        <end position="136"/>
    </location>
</feature>
<evidence type="ECO:0000313" key="2">
    <source>
        <dbReference type="EMBL" id="MBB5365947.1"/>
    </source>
</evidence>
<dbReference type="Gene3D" id="1.25.40.10">
    <property type="entry name" value="Tetratricopeptide repeat domain"/>
    <property type="match status" value="1"/>
</dbReference>
<gene>
    <name evidence="2" type="ORF">HNQ08_005073</name>
</gene>
<dbReference type="InterPro" id="IPR011990">
    <property type="entry name" value="TPR-like_helical_dom_sf"/>
</dbReference>
<reference evidence="2 3" key="1">
    <citation type="submission" date="2020-08" db="EMBL/GenBank/DDBJ databases">
        <title>Genomic Encyclopedia of Type Strains, Phase IV (KMG-IV): sequencing the most valuable type-strain genomes for metagenomic binning, comparative biology and taxonomic classification.</title>
        <authorList>
            <person name="Goeker M."/>
        </authorList>
    </citation>
    <scope>NUCLEOTIDE SEQUENCE [LARGE SCALE GENOMIC DNA]</scope>
    <source>
        <strain evidence="2 3">DSM 27939</strain>
    </source>
</reference>
<name>A0A7W8JZ81_9DEIO</name>
<accession>A0A7W8JZ81</accession>
<dbReference type="RefSeq" id="WP_184137852.1">
    <property type="nucleotide sequence ID" value="NZ_JACHFL010000024.1"/>
</dbReference>
<dbReference type="Proteomes" id="UP000552709">
    <property type="component" value="Unassembled WGS sequence"/>
</dbReference>
<dbReference type="EMBL" id="JACHFL010000024">
    <property type="protein sequence ID" value="MBB5365947.1"/>
    <property type="molecule type" value="Genomic_DNA"/>
</dbReference>
<evidence type="ECO:0000313" key="3">
    <source>
        <dbReference type="Proteomes" id="UP000552709"/>
    </source>
</evidence>
<dbReference type="SUPFAM" id="SSF48452">
    <property type="entry name" value="TPR-like"/>
    <property type="match status" value="1"/>
</dbReference>
<organism evidence="2 3">
    <name type="scientific">Deinococcus humi</name>
    <dbReference type="NCBI Taxonomy" id="662880"/>
    <lineage>
        <taxon>Bacteria</taxon>
        <taxon>Thermotogati</taxon>
        <taxon>Deinococcota</taxon>
        <taxon>Deinococci</taxon>
        <taxon>Deinococcales</taxon>
        <taxon>Deinococcaceae</taxon>
        <taxon>Deinococcus</taxon>
    </lineage>
</organism>
<protein>
    <submittedName>
        <fullName evidence="2">Tetratricopeptide (TPR) repeat protein</fullName>
    </submittedName>
</protein>
<feature type="region of interest" description="Disordered" evidence="1">
    <location>
        <begin position="119"/>
        <end position="146"/>
    </location>
</feature>
<sequence>MAQGRLAQFAGILESLNMAKEGRGNLERAIQLGMNTAPPYVGLGVWHATMISKGSLAAAVVGAKRSDALNPFKKALGQEPENLRARLEYATALLLDSRGNRTAAIARLQKVVRLTPADDWQRREQRPARALPERMQQKCKSAGLLE</sequence>
<dbReference type="AlphaFoldDB" id="A0A7W8JZ81"/>
<comment type="caution">
    <text evidence="2">The sequence shown here is derived from an EMBL/GenBank/DDBJ whole genome shotgun (WGS) entry which is preliminary data.</text>
</comment>
<keyword evidence="3" id="KW-1185">Reference proteome</keyword>